<feature type="transmembrane region" description="Helical" evidence="2">
    <location>
        <begin position="110"/>
        <end position="133"/>
    </location>
</feature>
<feature type="transmembrane region" description="Helical" evidence="2">
    <location>
        <begin position="490"/>
        <end position="512"/>
    </location>
</feature>
<keyword evidence="2" id="KW-0812">Transmembrane</keyword>
<dbReference type="RefSeq" id="WP_169672378.1">
    <property type="nucleotide sequence ID" value="NZ_JABBHF010000004.1"/>
</dbReference>
<feature type="transmembrane region" description="Helical" evidence="2">
    <location>
        <begin position="309"/>
        <end position="328"/>
    </location>
</feature>
<feature type="transmembrane region" description="Helical" evidence="2">
    <location>
        <begin position="153"/>
        <end position="174"/>
    </location>
</feature>
<comment type="similarity">
    <text evidence="1">Belongs to the sodium:galactoside symporter (TC 2.A.2) family.</text>
</comment>
<keyword evidence="2" id="KW-1133">Transmembrane helix</keyword>
<feature type="transmembrane region" description="Helical" evidence="2">
    <location>
        <begin position="348"/>
        <end position="368"/>
    </location>
</feature>
<dbReference type="EMBL" id="JABBHF010000004">
    <property type="protein sequence ID" value="NMH87665.1"/>
    <property type="molecule type" value="Genomic_DNA"/>
</dbReference>
<dbReference type="InterPro" id="IPR039672">
    <property type="entry name" value="MFS_2"/>
</dbReference>
<organism evidence="3 4">
    <name type="scientific">Flavivirga algicola</name>
    <dbReference type="NCBI Taxonomy" id="2729136"/>
    <lineage>
        <taxon>Bacteria</taxon>
        <taxon>Pseudomonadati</taxon>
        <taxon>Bacteroidota</taxon>
        <taxon>Flavobacteriia</taxon>
        <taxon>Flavobacteriales</taxon>
        <taxon>Flavobacteriaceae</taxon>
        <taxon>Flavivirga</taxon>
    </lineage>
</organism>
<dbReference type="InterPro" id="IPR036259">
    <property type="entry name" value="MFS_trans_sf"/>
</dbReference>
<dbReference type="CDD" id="cd17332">
    <property type="entry name" value="MFS_MelB_like"/>
    <property type="match status" value="1"/>
</dbReference>
<feature type="transmembrane region" description="Helical" evidence="2">
    <location>
        <begin position="405"/>
        <end position="426"/>
    </location>
</feature>
<dbReference type="Proteomes" id="UP000746690">
    <property type="component" value="Unassembled WGS sequence"/>
</dbReference>
<proteinExistence type="inferred from homology"/>
<dbReference type="SUPFAM" id="SSF103473">
    <property type="entry name" value="MFS general substrate transporter"/>
    <property type="match status" value="2"/>
</dbReference>
<name>A0ABX1RXD0_9FLAO</name>
<comment type="caution">
    <text evidence="3">The sequence shown here is derived from an EMBL/GenBank/DDBJ whole genome shotgun (WGS) entry which is preliminary data.</text>
</comment>
<feature type="transmembrane region" description="Helical" evidence="2">
    <location>
        <begin position="81"/>
        <end position="98"/>
    </location>
</feature>
<dbReference type="Pfam" id="PF13347">
    <property type="entry name" value="MFS_2"/>
    <property type="match status" value="2"/>
</dbReference>
<keyword evidence="4" id="KW-1185">Reference proteome</keyword>
<gene>
    <name evidence="3" type="ORF">HHX25_09130</name>
</gene>
<evidence type="ECO:0000256" key="1">
    <source>
        <dbReference type="ARBA" id="ARBA00009617"/>
    </source>
</evidence>
<feature type="transmembrane region" description="Helical" evidence="2">
    <location>
        <begin position="446"/>
        <end position="470"/>
    </location>
</feature>
<evidence type="ECO:0000313" key="3">
    <source>
        <dbReference type="EMBL" id="NMH87665.1"/>
    </source>
</evidence>
<feature type="transmembrane region" description="Helical" evidence="2">
    <location>
        <begin position="270"/>
        <end position="288"/>
    </location>
</feature>
<evidence type="ECO:0000256" key="2">
    <source>
        <dbReference type="SAM" id="Phobius"/>
    </source>
</evidence>
<sequence>MIKDRVSITEKIGYALGDGAANIAWRGVATFLFIFYTDVFGLSPATVGVLFLVARFSDGISDVLMGIVGDRTKSKYGKFRPWILWTAIPLATILSLLFTSPDLSDSGKVLYAYITYILFTLIYTANNIPYGALMAVMTGDDKVRTSIGSFRMVGAFGGGMLVQGVLLFLVAYFGNINPTVKVDKLDEDKFRVEVSAPSDVSNVNIKTEAGIALFTWDDEAIGAEKNMPTHAKSFSVEAGKPYTFIVSGEADIDADKISIIDQKQGYSNSIYLLSVFLAVFMFITFYTTKERVSPPKDQKSNLGKDLRDLISNRPWLVLLMVGLLFNVYNSIKQGIVVIYFTHYLNNQLLAASFLVGLMLASIAGAIITAPLGKKLGKRNLFIYALILSGLVNALLVFCGPNDVEAIFAIGIVSEFLAAIFPTLFFVMLGDAADYSEFKNGRRATGLIYSAGSFATKFGGGIAGAIIGFVLSNFNYDGQDAVAISGAIPGIVMLMSWIPAIISLIAAVFMFFYPLNQKKLNEITLELNTRRASE</sequence>
<dbReference type="Gene3D" id="1.20.1250.20">
    <property type="entry name" value="MFS general substrate transporter like domains"/>
    <property type="match status" value="2"/>
</dbReference>
<protein>
    <submittedName>
        <fullName evidence="3">MFS transporter</fullName>
    </submittedName>
</protein>
<dbReference type="PANTHER" id="PTHR11328:SF24">
    <property type="entry name" value="MAJOR FACILITATOR SUPERFAMILY (MFS) PROFILE DOMAIN-CONTAINING PROTEIN"/>
    <property type="match status" value="1"/>
</dbReference>
<reference evidence="3 4" key="1">
    <citation type="submission" date="2020-04" db="EMBL/GenBank/DDBJ databases">
        <title>A Flavivirga sp. nov.</title>
        <authorList>
            <person name="Sun X."/>
        </authorList>
    </citation>
    <scope>NUCLEOTIDE SEQUENCE [LARGE SCALE GENOMIC DNA]</scope>
    <source>
        <strain evidence="3 4">Y03</strain>
    </source>
</reference>
<accession>A0ABX1RXD0</accession>
<evidence type="ECO:0000313" key="4">
    <source>
        <dbReference type="Proteomes" id="UP000746690"/>
    </source>
</evidence>
<dbReference type="PANTHER" id="PTHR11328">
    <property type="entry name" value="MAJOR FACILITATOR SUPERFAMILY DOMAIN-CONTAINING PROTEIN"/>
    <property type="match status" value="1"/>
</dbReference>
<feature type="transmembrane region" description="Helical" evidence="2">
    <location>
        <begin position="380"/>
        <end position="399"/>
    </location>
</feature>
<keyword evidence="2" id="KW-0472">Membrane</keyword>